<feature type="region of interest" description="Disordered" evidence="2">
    <location>
        <begin position="525"/>
        <end position="593"/>
    </location>
</feature>
<feature type="coiled-coil region" evidence="1">
    <location>
        <begin position="447"/>
        <end position="474"/>
    </location>
</feature>
<keyword evidence="1" id="KW-0175">Coiled coil</keyword>
<feature type="compositionally biased region" description="Acidic residues" evidence="2">
    <location>
        <begin position="567"/>
        <end position="579"/>
    </location>
</feature>
<feature type="compositionally biased region" description="Pro residues" evidence="2">
    <location>
        <begin position="243"/>
        <end position="254"/>
    </location>
</feature>
<comment type="caution">
    <text evidence="3">The sequence shown here is derived from an EMBL/GenBank/DDBJ whole genome shotgun (WGS) entry which is preliminary data.</text>
</comment>
<sequence>MVLWLQIIQSLSSSSRHIEISCTRFCTVITQWIMDRFHAPIMANSMLSSIATFHTTNIIVNHPSKFVFVGSIPESMSAFVPPSSKIIQEYKKLPSYGPRELTADMVKSVEDAEKPAKRSKKPEVKKRDKGAKSQKLKPLGSKSRKRQHQLNLSRRDESSEDEGSVRGDTPPRSLTPEVPVRSQALSPPSVYVPVSIPLIFPVTTSQPSSTIPIFAPIFNEATTTTTTRVRTNVSDTGVRSSAPEPPVTTTPPSPTQSTETNTVLGGEELEFDSTYFSPYRVQSDDDDDAPVTKRHLKLLSSSSTGAYSEAALKAFFSSAVQEHDASLSAATKAIDTSTSQCQKASLAVEASMKECAEATAKVKKLIYEPQLLLDSLQAAAQKNSQIVNASVDNLQRSLQTKRTNLEVTRKAIEVANENLHANVNDRLTQLEAELWLKIELCMSLTNLKIQNHKLRSATTELNDLKSEREVIRSSVADVHSILLHLLDAHNSILTISIKFHLAEKLRPVLSDRGCFGDFCPAETRGEKEKEKVNTQPPPKLKSTAAPKDNVVSGSKRDKKKKKKIGEDDLDDDDDFEDTLGENPSKPFQKTTLSDKELAKNIEKETVELEKKLKEKELLEKNKSIFPEWAIDSLQKEAIDEPSTHWLEPVMSFGLENSKDAQFDMPITRKAFIFHCFNSTVVIPSLDPKMDRDLLEFYLEFAQPQYLSWNS</sequence>
<dbReference type="AlphaFoldDB" id="A0A9R1XAJ8"/>
<evidence type="ECO:0000256" key="1">
    <source>
        <dbReference type="SAM" id="Coils"/>
    </source>
</evidence>
<evidence type="ECO:0000256" key="2">
    <source>
        <dbReference type="SAM" id="MobiDB-lite"/>
    </source>
</evidence>
<dbReference type="EMBL" id="NBSK02000005">
    <property type="protein sequence ID" value="KAJ0205179.1"/>
    <property type="molecule type" value="Genomic_DNA"/>
</dbReference>
<proteinExistence type="predicted"/>
<name>A0A9R1XAJ8_LACSA</name>
<keyword evidence="4" id="KW-1185">Reference proteome</keyword>
<feature type="region of interest" description="Disordered" evidence="2">
    <location>
        <begin position="226"/>
        <end position="267"/>
    </location>
</feature>
<feature type="region of interest" description="Disordered" evidence="2">
    <location>
        <begin position="108"/>
        <end position="181"/>
    </location>
</feature>
<dbReference type="Proteomes" id="UP000235145">
    <property type="component" value="Unassembled WGS sequence"/>
</dbReference>
<reference evidence="3 4" key="1">
    <citation type="journal article" date="2017" name="Nat. Commun.">
        <title>Genome assembly with in vitro proximity ligation data and whole-genome triplication in lettuce.</title>
        <authorList>
            <person name="Reyes-Chin-Wo S."/>
            <person name="Wang Z."/>
            <person name="Yang X."/>
            <person name="Kozik A."/>
            <person name="Arikit S."/>
            <person name="Song C."/>
            <person name="Xia L."/>
            <person name="Froenicke L."/>
            <person name="Lavelle D.O."/>
            <person name="Truco M.J."/>
            <person name="Xia R."/>
            <person name="Zhu S."/>
            <person name="Xu C."/>
            <person name="Xu H."/>
            <person name="Xu X."/>
            <person name="Cox K."/>
            <person name="Korf I."/>
            <person name="Meyers B.C."/>
            <person name="Michelmore R.W."/>
        </authorList>
    </citation>
    <scope>NUCLEOTIDE SEQUENCE [LARGE SCALE GENOMIC DNA]</scope>
    <source>
        <strain evidence="4">cv. Salinas</strain>
        <tissue evidence="3">Seedlings</tissue>
    </source>
</reference>
<evidence type="ECO:0000313" key="4">
    <source>
        <dbReference type="Proteomes" id="UP000235145"/>
    </source>
</evidence>
<protein>
    <submittedName>
        <fullName evidence="3">Uncharacterized protein</fullName>
    </submittedName>
</protein>
<gene>
    <name evidence="3" type="ORF">LSAT_V11C500279180</name>
</gene>
<feature type="compositionally biased region" description="Basic and acidic residues" evidence="2">
    <location>
        <begin position="108"/>
        <end position="126"/>
    </location>
</feature>
<organism evidence="3 4">
    <name type="scientific">Lactuca sativa</name>
    <name type="common">Garden lettuce</name>
    <dbReference type="NCBI Taxonomy" id="4236"/>
    <lineage>
        <taxon>Eukaryota</taxon>
        <taxon>Viridiplantae</taxon>
        <taxon>Streptophyta</taxon>
        <taxon>Embryophyta</taxon>
        <taxon>Tracheophyta</taxon>
        <taxon>Spermatophyta</taxon>
        <taxon>Magnoliopsida</taxon>
        <taxon>eudicotyledons</taxon>
        <taxon>Gunneridae</taxon>
        <taxon>Pentapetalae</taxon>
        <taxon>asterids</taxon>
        <taxon>campanulids</taxon>
        <taxon>Asterales</taxon>
        <taxon>Asteraceae</taxon>
        <taxon>Cichorioideae</taxon>
        <taxon>Cichorieae</taxon>
        <taxon>Lactucinae</taxon>
        <taxon>Lactuca</taxon>
    </lineage>
</organism>
<accession>A0A9R1XAJ8</accession>
<evidence type="ECO:0000313" key="3">
    <source>
        <dbReference type="EMBL" id="KAJ0205179.1"/>
    </source>
</evidence>